<accession>A0A1G2L320</accession>
<evidence type="ECO:0008006" key="3">
    <source>
        <dbReference type="Google" id="ProtNLM"/>
    </source>
</evidence>
<dbReference type="EMBL" id="MHQO01000062">
    <property type="protein sequence ID" value="OHA05069.1"/>
    <property type="molecule type" value="Genomic_DNA"/>
</dbReference>
<evidence type="ECO:0000313" key="1">
    <source>
        <dbReference type="EMBL" id="OHA05069.1"/>
    </source>
</evidence>
<sequence length="182" mass="20509">MLTSRSIFITFETANCAFGEEYMPLFIYLLGDMRPDENGVWWQDIVRKEVPPDEEIRYLDPAKKRKGPGESEDLQEFFSLDLFFAAKSDIIFGNITAKNPGGHMGALELGFVLGQAGGEKLVIIVNQDPDRSENPFYRYRSCINAAGNPNKVYKTLDEGIVMLKRAVAQFRKHLDPKEAIGA</sequence>
<reference evidence="1 2" key="1">
    <citation type="journal article" date="2016" name="Nat. Commun.">
        <title>Thousands of microbial genomes shed light on interconnected biogeochemical processes in an aquifer system.</title>
        <authorList>
            <person name="Anantharaman K."/>
            <person name="Brown C.T."/>
            <person name="Hug L.A."/>
            <person name="Sharon I."/>
            <person name="Castelle C.J."/>
            <person name="Probst A.J."/>
            <person name="Thomas B.C."/>
            <person name="Singh A."/>
            <person name="Wilkins M.J."/>
            <person name="Karaoz U."/>
            <person name="Brodie E.L."/>
            <person name="Williams K.H."/>
            <person name="Hubbard S.S."/>
            <person name="Banfield J.F."/>
        </authorList>
    </citation>
    <scope>NUCLEOTIDE SEQUENCE [LARGE SCALE GENOMIC DNA]</scope>
</reference>
<evidence type="ECO:0000313" key="2">
    <source>
        <dbReference type="Proteomes" id="UP000177982"/>
    </source>
</evidence>
<gene>
    <name evidence="1" type="ORF">A2934_04595</name>
</gene>
<protein>
    <recommendedName>
        <fullName evidence="3">Nucleoside 2-deoxyribosyltransferase</fullName>
    </recommendedName>
</protein>
<proteinExistence type="predicted"/>
<dbReference type="Proteomes" id="UP000177982">
    <property type="component" value="Unassembled WGS sequence"/>
</dbReference>
<comment type="caution">
    <text evidence="1">The sequence shown here is derived from an EMBL/GenBank/DDBJ whole genome shotgun (WGS) entry which is preliminary data.</text>
</comment>
<name>A0A1G2L320_9BACT</name>
<organism evidence="1 2">
    <name type="scientific">Candidatus Sungbacteria bacterium RIFCSPLOWO2_01_FULL_47_10</name>
    <dbReference type="NCBI Taxonomy" id="1802276"/>
    <lineage>
        <taxon>Bacteria</taxon>
        <taxon>Candidatus Sungiibacteriota</taxon>
    </lineage>
</organism>
<dbReference type="AlphaFoldDB" id="A0A1G2L320"/>